<keyword evidence="7" id="KW-1015">Disulfide bond</keyword>
<dbReference type="InterPro" id="IPR018114">
    <property type="entry name" value="TRYPSIN_HIS"/>
</dbReference>
<dbReference type="SMART" id="SM00020">
    <property type="entry name" value="Tryp_SPc"/>
    <property type="match status" value="1"/>
</dbReference>
<feature type="domain" description="Peptidase S1" evidence="9">
    <location>
        <begin position="10"/>
        <end position="242"/>
    </location>
</feature>
<dbReference type="PRINTS" id="PR00722">
    <property type="entry name" value="CHYMOTRYPSIN"/>
</dbReference>
<gene>
    <name evidence="10" type="ORF">BDFB_011803</name>
</gene>
<evidence type="ECO:0000256" key="5">
    <source>
        <dbReference type="ARBA" id="ARBA00022825"/>
    </source>
</evidence>
<keyword evidence="6" id="KW-0865">Zymogen</keyword>
<dbReference type="EMBL" id="QDEB01051854">
    <property type="protein sequence ID" value="RZC37535.1"/>
    <property type="molecule type" value="Genomic_DNA"/>
</dbReference>
<keyword evidence="4 8" id="KW-0378">Hydrolase</keyword>
<dbReference type="Gene3D" id="2.40.10.10">
    <property type="entry name" value="Trypsin-like serine proteases"/>
    <property type="match status" value="1"/>
</dbReference>
<evidence type="ECO:0000256" key="8">
    <source>
        <dbReference type="RuleBase" id="RU363034"/>
    </source>
</evidence>
<dbReference type="AlphaFoldDB" id="A0A482VXL9"/>
<comment type="similarity">
    <text evidence="1">Belongs to the peptidase S1 family.</text>
</comment>
<organism evidence="10 11">
    <name type="scientific">Asbolus verrucosus</name>
    <name type="common">Desert ironclad beetle</name>
    <dbReference type="NCBI Taxonomy" id="1661398"/>
    <lineage>
        <taxon>Eukaryota</taxon>
        <taxon>Metazoa</taxon>
        <taxon>Ecdysozoa</taxon>
        <taxon>Arthropoda</taxon>
        <taxon>Hexapoda</taxon>
        <taxon>Insecta</taxon>
        <taxon>Pterygota</taxon>
        <taxon>Neoptera</taxon>
        <taxon>Endopterygota</taxon>
        <taxon>Coleoptera</taxon>
        <taxon>Polyphaga</taxon>
        <taxon>Cucujiformia</taxon>
        <taxon>Tenebrionidae</taxon>
        <taxon>Pimeliinae</taxon>
        <taxon>Asbolus</taxon>
    </lineage>
</organism>
<dbReference type="GO" id="GO:0006508">
    <property type="term" value="P:proteolysis"/>
    <property type="evidence" value="ECO:0007669"/>
    <property type="project" value="UniProtKB-KW"/>
</dbReference>
<evidence type="ECO:0000256" key="2">
    <source>
        <dbReference type="ARBA" id="ARBA00022670"/>
    </source>
</evidence>
<keyword evidence="11" id="KW-1185">Reference proteome</keyword>
<dbReference type="PROSITE" id="PS50240">
    <property type="entry name" value="TRYPSIN_DOM"/>
    <property type="match status" value="1"/>
</dbReference>
<evidence type="ECO:0000256" key="4">
    <source>
        <dbReference type="ARBA" id="ARBA00022801"/>
    </source>
</evidence>
<evidence type="ECO:0000256" key="7">
    <source>
        <dbReference type="ARBA" id="ARBA00023157"/>
    </source>
</evidence>
<dbReference type="InterPro" id="IPR009003">
    <property type="entry name" value="Peptidase_S1_PA"/>
</dbReference>
<dbReference type="InterPro" id="IPR001314">
    <property type="entry name" value="Peptidase_S1A"/>
</dbReference>
<dbReference type="SUPFAM" id="SSF50494">
    <property type="entry name" value="Trypsin-like serine proteases"/>
    <property type="match status" value="1"/>
</dbReference>
<sequence length="243" mass="26729">MPNPQLDGRIIGGIPANIIEVPYQVSIQNRGGHVCGGSVIHQSYILTAAHCLKDESISKLIIRAGSRFINKEGTTKRVCSAIKHANYKDEEDDYDYDVAILKAHSFQLCQDLVFNQTIMPIALPEYDEMVKVGTSALVSGWGYTNKEECISTSLQKVALAITNQTICRARYKDLGRLTGRMICAGCKRGVCDACQGDSGGPLVANGKLVGIVSWGYGCAVKDYPGVYSRVAKFRKWIRTKIRY</sequence>
<reference evidence="10 11" key="1">
    <citation type="submission" date="2017-03" db="EMBL/GenBank/DDBJ databases">
        <title>Genome of the blue death feigning beetle - Asbolus verrucosus.</title>
        <authorList>
            <person name="Rider S.D."/>
        </authorList>
    </citation>
    <scope>NUCLEOTIDE SEQUENCE [LARGE SCALE GENOMIC DNA]</scope>
    <source>
        <strain evidence="10">Butters</strain>
        <tissue evidence="10">Head and leg muscle</tissue>
    </source>
</reference>
<keyword evidence="3" id="KW-0732">Signal</keyword>
<evidence type="ECO:0000313" key="11">
    <source>
        <dbReference type="Proteomes" id="UP000292052"/>
    </source>
</evidence>
<dbReference type="Proteomes" id="UP000292052">
    <property type="component" value="Unassembled WGS sequence"/>
</dbReference>
<evidence type="ECO:0000259" key="9">
    <source>
        <dbReference type="PROSITE" id="PS50240"/>
    </source>
</evidence>
<dbReference type="PROSITE" id="PS00135">
    <property type="entry name" value="TRYPSIN_SER"/>
    <property type="match status" value="1"/>
</dbReference>
<dbReference type="OrthoDB" id="10059102at2759"/>
<evidence type="ECO:0000256" key="6">
    <source>
        <dbReference type="ARBA" id="ARBA00023145"/>
    </source>
</evidence>
<comment type="caution">
    <text evidence="10">The sequence shown here is derived from an EMBL/GenBank/DDBJ whole genome shotgun (WGS) entry which is preliminary data.</text>
</comment>
<dbReference type="PANTHER" id="PTHR24276">
    <property type="entry name" value="POLYSERASE-RELATED"/>
    <property type="match status" value="1"/>
</dbReference>
<dbReference type="InterPro" id="IPR043504">
    <property type="entry name" value="Peptidase_S1_PA_chymotrypsin"/>
</dbReference>
<dbReference type="CDD" id="cd00190">
    <property type="entry name" value="Tryp_SPc"/>
    <property type="match status" value="1"/>
</dbReference>
<dbReference type="PANTHER" id="PTHR24276:SF91">
    <property type="entry name" value="AT26814P-RELATED"/>
    <property type="match status" value="1"/>
</dbReference>
<evidence type="ECO:0000256" key="1">
    <source>
        <dbReference type="ARBA" id="ARBA00007664"/>
    </source>
</evidence>
<keyword evidence="2 8" id="KW-0645">Protease</keyword>
<evidence type="ECO:0000313" key="10">
    <source>
        <dbReference type="EMBL" id="RZC37535.1"/>
    </source>
</evidence>
<dbReference type="STRING" id="1661398.A0A482VXL9"/>
<protein>
    <submittedName>
        <fullName evidence="10">Trypsin domain containing protein</fullName>
    </submittedName>
</protein>
<dbReference type="InterPro" id="IPR001254">
    <property type="entry name" value="Trypsin_dom"/>
</dbReference>
<evidence type="ECO:0000256" key="3">
    <source>
        <dbReference type="ARBA" id="ARBA00022729"/>
    </source>
</evidence>
<dbReference type="GO" id="GO:0004252">
    <property type="term" value="F:serine-type endopeptidase activity"/>
    <property type="evidence" value="ECO:0007669"/>
    <property type="project" value="InterPro"/>
</dbReference>
<dbReference type="FunFam" id="2.40.10.10:FF:000077">
    <property type="entry name" value="Predicted protein"/>
    <property type="match status" value="1"/>
</dbReference>
<keyword evidence="5 8" id="KW-0720">Serine protease</keyword>
<dbReference type="Pfam" id="PF00089">
    <property type="entry name" value="Trypsin"/>
    <property type="match status" value="1"/>
</dbReference>
<dbReference type="InterPro" id="IPR050430">
    <property type="entry name" value="Peptidase_S1"/>
</dbReference>
<dbReference type="PROSITE" id="PS00134">
    <property type="entry name" value="TRYPSIN_HIS"/>
    <property type="match status" value="1"/>
</dbReference>
<proteinExistence type="inferred from homology"/>
<accession>A0A482VXL9</accession>
<name>A0A482VXL9_ASBVE</name>
<dbReference type="InterPro" id="IPR033116">
    <property type="entry name" value="TRYPSIN_SER"/>
</dbReference>